<comment type="caution">
    <text evidence="3">The sequence shown here is derived from an EMBL/GenBank/DDBJ whole genome shotgun (WGS) entry which is preliminary data.</text>
</comment>
<dbReference type="EMBL" id="JAWRVE010000100">
    <property type="protein sequence ID" value="KAL1859018.1"/>
    <property type="molecule type" value="Genomic_DNA"/>
</dbReference>
<evidence type="ECO:0000256" key="1">
    <source>
        <dbReference type="SAM" id="MobiDB-lite"/>
    </source>
</evidence>
<dbReference type="PANTHER" id="PTHR43142:SF11">
    <property type="entry name" value="CARBOXYLIC ESTER HYDROLASE"/>
    <property type="match status" value="1"/>
</dbReference>
<reference evidence="3 4" key="1">
    <citation type="journal article" date="2024" name="IMA Fungus">
        <title>IMA Genome - F19 : A genome assembly and annotation guide to empower mycologists, including annotated draft genome sequences of Ceratocystis pirilliformis, Diaporthe australafricana, Fusarium ophioides, Paecilomyces lecythidis, and Sporothrix stenoceras.</title>
        <authorList>
            <person name="Aylward J."/>
            <person name="Wilson A.M."/>
            <person name="Visagie C.M."/>
            <person name="Spraker J."/>
            <person name="Barnes I."/>
            <person name="Buitendag C."/>
            <person name="Ceriani C."/>
            <person name="Del Mar Angel L."/>
            <person name="du Plessis D."/>
            <person name="Fuchs T."/>
            <person name="Gasser K."/>
            <person name="Kramer D."/>
            <person name="Li W."/>
            <person name="Munsamy K."/>
            <person name="Piso A."/>
            <person name="Price J.L."/>
            <person name="Sonnekus B."/>
            <person name="Thomas C."/>
            <person name="van der Nest A."/>
            <person name="van Dijk A."/>
            <person name="van Heerden A."/>
            <person name="van Vuuren N."/>
            <person name="Yilmaz N."/>
            <person name="Duong T.A."/>
            <person name="van der Merwe N.A."/>
            <person name="Wingfield M.J."/>
            <person name="Wingfield B.D."/>
        </authorList>
    </citation>
    <scope>NUCLEOTIDE SEQUENCE [LARGE SCALE GENOMIC DNA]</scope>
    <source>
        <strain evidence="3 4">CMW 18300</strain>
    </source>
</reference>
<protein>
    <recommendedName>
        <fullName evidence="2">Carboxylesterase type B domain-containing protein</fullName>
    </recommendedName>
</protein>
<feature type="region of interest" description="Disordered" evidence="1">
    <location>
        <begin position="1"/>
        <end position="22"/>
    </location>
</feature>
<sequence length="552" mass="58502">MASTTTILEHPSAGQIHGVQPKEQPHVEQYLGIQYATLENRFARGKLVETYTAPIQATKTGPLPVADPKNCDNEHLLLQHSLPHPEYSFSDTECLTLNVSVPSLDARGTRAEPLPVVVFVHGGGFATGSANWPQWDLARLVERSVGLDKPVVAVGVNYRLGPFGFLASSALRDAGFKPNNGIDDQRLALRWVQKNISGFGGDPTKVTFLGSSAGAASGFFHLQSSEPLFSQLAGYGGSPLIQPIPIEVTEIAYSVATKMLGIDSLPPADQVKSLLTIPAEELSTKLAGLPVPLMAALDGDVVPSRTTYAALADANSLEKAFPGAEGCKAILVGDGQFDGMIIGVTALAHRTDNLATSLKNCLNTIFADDPAKVKTILDSYDINESNTDRIPVLNFINDIGFAQAATATAAAWAGAGARLGTKSFLTHFNMPNPWSGPWQGHASHALDIAILLGNYNEFLSPGQRASSDQMSGDLLAFAHGKEPFSPYTAGNGGVSKVYNAGADADSDESKVVKESSEGETGRRRILEDLAAGDPVVLDKLLFVFGLFVQGPK</sequence>
<keyword evidence="4" id="KW-1185">Reference proteome</keyword>
<feature type="domain" description="Carboxylesterase type B" evidence="2">
    <location>
        <begin position="13"/>
        <end position="478"/>
    </location>
</feature>
<evidence type="ECO:0000313" key="3">
    <source>
        <dbReference type="EMBL" id="KAL1859018.1"/>
    </source>
</evidence>
<evidence type="ECO:0000259" key="2">
    <source>
        <dbReference type="Pfam" id="PF00135"/>
    </source>
</evidence>
<name>A0ABR3WDI7_9PEZI</name>
<dbReference type="InterPro" id="IPR002018">
    <property type="entry name" value="CarbesteraseB"/>
</dbReference>
<dbReference type="PANTHER" id="PTHR43142">
    <property type="entry name" value="CARBOXYLIC ESTER HYDROLASE"/>
    <property type="match status" value="1"/>
</dbReference>
<dbReference type="InterPro" id="IPR029058">
    <property type="entry name" value="AB_hydrolase_fold"/>
</dbReference>
<proteinExistence type="predicted"/>
<dbReference type="SUPFAM" id="SSF53474">
    <property type="entry name" value="alpha/beta-Hydrolases"/>
    <property type="match status" value="1"/>
</dbReference>
<gene>
    <name evidence="3" type="ORF">Daus18300_009656</name>
</gene>
<dbReference type="Gene3D" id="3.40.50.1820">
    <property type="entry name" value="alpha/beta hydrolase"/>
    <property type="match status" value="1"/>
</dbReference>
<evidence type="ECO:0000313" key="4">
    <source>
        <dbReference type="Proteomes" id="UP001583177"/>
    </source>
</evidence>
<dbReference type="Pfam" id="PF00135">
    <property type="entry name" value="COesterase"/>
    <property type="match status" value="1"/>
</dbReference>
<accession>A0ABR3WDI7</accession>
<organism evidence="3 4">
    <name type="scientific">Diaporthe australafricana</name>
    <dbReference type="NCBI Taxonomy" id="127596"/>
    <lineage>
        <taxon>Eukaryota</taxon>
        <taxon>Fungi</taxon>
        <taxon>Dikarya</taxon>
        <taxon>Ascomycota</taxon>
        <taxon>Pezizomycotina</taxon>
        <taxon>Sordariomycetes</taxon>
        <taxon>Sordariomycetidae</taxon>
        <taxon>Diaporthales</taxon>
        <taxon>Diaporthaceae</taxon>
        <taxon>Diaporthe</taxon>
    </lineage>
</organism>
<dbReference type="Proteomes" id="UP001583177">
    <property type="component" value="Unassembled WGS sequence"/>
</dbReference>